<gene>
    <name evidence="2" type="ORF">C8F04DRAFT_412590</name>
</gene>
<evidence type="ECO:0000256" key="1">
    <source>
        <dbReference type="SAM" id="MobiDB-lite"/>
    </source>
</evidence>
<protein>
    <submittedName>
        <fullName evidence="2">Uncharacterized protein</fullName>
    </submittedName>
</protein>
<proteinExistence type="predicted"/>
<sequence>MPRPSTSGPSLTVTDDAGSPGSSIFDLPTQSAGPADRQSQAHPSLKSANTLNSNTAADAHNASTTPSTSYVVISGGTGGNAICSAFGANACYVLPVSDDGGSSSEIIRVLGGPSIGDIRSRLVRLIPSAPPSSPLDAIRRFLAYRLPTHYSEREARDEWRDIIEGRSALWNGIPNDRKETIRGFLVHFESELLKRAHKNFTFVNGSIGNYFLAAAQRFFRSLPASIFLFSSITNSGANILPVIVTNHTVTIAVELENGEKLVGQCEISHPVPSPPPSLTLTDPEDALVDADAGGMGERLQRRRSNVLFEQGSGKEGYQALGARISRLFYMNAYGFEIHPSPNAEYVSALGASDMLVYSCGSLWTSIIPCLALRGVAAAIARSRSLRAKVLLLNSKNDRETDGYTAVDYINAITRTLNAQYSTPSYGLAYGSGAGAGSNTMFPVSAFITDLLYLKDTSVRVDLRAITAMGVRCTEVPSSSDAQGGGFDAQGVKHALDGILLLD</sequence>
<comment type="caution">
    <text evidence="2">The sequence shown here is derived from an EMBL/GenBank/DDBJ whole genome shotgun (WGS) entry which is preliminary data.</text>
</comment>
<evidence type="ECO:0000313" key="3">
    <source>
        <dbReference type="Proteomes" id="UP001218188"/>
    </source>
</evidence>
<feature type="compositionally biased region" description="Polar residues" evidence="1">
    <location>
        <begin position="28"/>
        <end position="50"/>
    </location>
</feature>
<dbReference type="Pfam" id="PF01933">
    <property type="entry name" value="CofD"/>
    <property type="match status" value="1"/>
</dbReference>
<reference evidence="2" key="1">
    <citation type="submission" date="2023-03" db="EMBL/GenBank/DDBJ databases">
        <title>Massive genome expansion in bonnet fungi (Mycena s.s.) driven by repeated elements and novel gene families across ecological guilds.</title>
        <authorList>
            <consortium name="Lawrence Berkeley National Laboratory"/>
            <person name="Harder C.B."/>
            <person name="Miyauchi S."/>
            <person name="Viragh M."/>
            <person name="Kuo A."/>
            <person name="Thoen E."/>
            <person name="Andreopoulos B."/>
            <person name="Lu D."/>
            <person name="Skrede I."/>
            <person name="Drula E."/>
            <person name="Henrissat B."/>
            <person name="Morin E."/>
            <person name="Kohler A."/>
            <person name="Barry K."/>
            <person name="LaButti K."/>
            <person name="Morin E."/>
            <person name="Salamov A."/>
            <person name="Lipzen A."/>
            <person name="Mereny Z."/>
            <person name="Hegedus B."/>
            <person name="Baldrian P."/>
            <person name="Stursova M."/>
            <person name="Weitz H."/>
            <person name="Taylor A."/>
            <person name="Grigoriev I.V."/>
            <person name="Nagy L.G."/>
            <person name="Martin F."/>
            <person name="Kauserud H."/>
        </authorList>
    </citation>
    <scope>NUCLEOTIDE SEQUENCE</scope>
    <source>
        <strain evidence="2">CBHHK200</strain>
    </source>
</reference>
<organism evidence="2 3">
    <name type="scientific">Mycena alexandri</name>
    <dbReference type="NCBI Taxonomy" id="1745969"/>
    <lineage>
        <taxon>Eukaryota</taxon>
        <taxon>Fungi</taxon>
        <taxon>Dikarya</taxon>
        <taxon>Basidiomycota</taxon>
        <taxon>Agaricomycotina</taxon>
        <taxon>Agaricomycetes</taxon>
        <taxon>Agaricomycetidae</taxon>
        <taxon>Agaricales</taxon>
        <taxon>Marasmiineae</taxon>
        <taxon>Mycenaceae</taxon>
        <taxon>Mycena</taxon>
    </lineage>
</organism>
<dbReference type="AlphaFoldDB" id="A0AAD6T154"/>
<keyword evidence="3" id="KW-1185">Reference proteome</keyword>
<dbReference type="Proteomes" id="UP001218188">
    <property type="component" value="Unassembled WGS sequence"/>
</dbReference>
<evidence type="ECO:0000313" key="2">
    <source>
        <dbReference type="EMBL" id="KAJ7037469.1"/>
    </source>
</evidence>
<dbReference type="PANTHER" id="PTHR31240">
    <property type="entry name" value="MATERNAL EFFECT EMBRYO ARREST 18"/>
    <property type="match status" value="1"/>
</dbReference>
<accession>A0AAD6T154</accession>
<name>A0AAD6T154_9AGAR</name>
<dbReference type="PANTHER" id="PTHR31240:SF0">
    <property type="entry name" value="MATERNAL EFFECT EMBRYO ARREST 18"/>
    <property type="match status" value="1"/>
</dbReference>
<dbReference type="SUPFAM" id="SSF142338">
    <property type="entry name" value="CofD-like"/>
    <property type="match status" value="1"/>
</dbReference>
<dbReference type="InterPro" id="IPR038136">
    <property type="entry name" value="CofD-like_dom_sf"/>
</dbReference>
<feature type="compositionally biased region" description="Polar residues" evidence="1">
    <location>
        <begin position="1"/>
        <end position="13"/>
    </location>
</feature>
<dbReference type="EMBL" id="JARJCM010000037">
    <property type="protein sequence ID" value="KAJ7037469.1"/>
    <property type="molecule type" value="Genomic_DNA"/>
</dbReference>
<feature type="region of interest" description="Disordered" evidence="1">
    <location>
        <begin position="1"/>
        <end position="50"/>
    </location>
</feature>
<dbReference type="InterPro" id="IPR002882">
    <property type="entry name" value="CofD"/>
</dbReference>
<dbReference type="GO" id="GO:0043743">
    <property type="term" value="F:LPPG:FO 2-phospho-L-lactate transferase activity"/>
    <property type="evidence" value="ECO:0007669"/>
    <property type="project" value="InterPro"/>
</dbReference>
<dbReference type="Gene3D" id="3.40.50.10680">
    <property type="entry name" value="CofD-like domains"/>
    <property type="match status" value="1"/>
</dbReference>